<evidence type="ECO:0000313" key="2">
    <source>
        <dbReference type="Proteomes" id="UP000190951"/>
    </source>
</evidence>
<proteinExistence type="predicted"/>
<keyword evidence="2" id="KW-1185">Reference proteome</keyword>
<accession>A0A1S8LA19</accession>
<dbReference type="STRING" id="84029.CROST_14340"/>
<dbReference type="AlphaFoldDB" id="A0A1S8LA19"/>
<name>A0A1S8LA19_9CLOT</name>
<sequence>MSFDEINTNRMSSKQFNVFMDTCGNKIYKKKAI</sequence>
<dbReference type="Proteomes" id="UP000190951">
    <property type="component" value="Chromosome"/>
</dbReference>
<evidence type="ECO:0000313" key="1">
    <source>
        <dbReference type="EMBL" id="URZ11155.1"/>
    </source>
</evidence>
<reference evidence="1 2" key="1">
    <citation type="submission" date="2022-04" db="EMBL/GenBank/DDBJ databases">
        <title>Genome sequence of C. roseum typestrain.</title>
        <authorList>
            <person name="Poehlein A."/>
            <person name="Schoch T."/>
            <person name="Duerre P."/>
            <person name="Daniel R."/>
        </authorList>
    </citation>
    <scope>NUCLEOTIDE SEQUENCE [LARGE SCALE GENOMIC DNA]</scope>
    <source>
        <strain evidence="1 2">DSM 7320</strain>
    </source>
</reference>
<dbReference type="EMBL" id="CP096983">
    <property type="protein sequence ID" value="URZ11155.1"/>
    <property type="molecule type" value="Genomic_DNA"/>
</dbReference>
<gene>
    <name evidence="1" type="ORF">CROST_018720</name>
</gene>
<organism evidence="1 2">
    <name type="scientific">Clostridium felsineum</name>
    <dbReference type="NCBI Taxonomy" id="36839"/>
    <lineage>
        <taxon>Bacteria</taxon>
        <taxon>Bacillati</taxon>
        <taxon>Bacillota</taxon>
        <taxon>Clostridia</taxon>
        <taxon>Eubacteriales</taxon>
        <taxon>Clostridiaceae</taxon>
        <taxon>Clostridium</taxon>
    </lineage>
</organism>
<dbReference type="KEGG" id="crw:CROST_018720"/>
<protein>
    <submittedName>
        <fullName evidence="1">Uncharacterized protein</fullName>
    </submittedName>
</protein>